<dbReference type="AlphaFoldDB" id="A0A6A6G437"/>
<gene>
    <name evidence="1" type="ORF">BDZ85DRAFT_34161</name>
</gene>
<name>A0A6A6G437_9PEZI</name>
<protein>
    <submittedName>
        <fullName evidence="1">Uncharacterized protein</fullName>
    </submittedName>
</protein>
<accession>A0A6A6G437</accession>
<dbReference type="EMBL" id="ML992513">
    <property type="protein sequence ID" value="KAF2220298.1"/>
    <property type="molecule type" value="Genomic_DNA"/>
</dbReference>
<organism evidence="1 2">
    <name type="scientific">Elsinoe ampelina</name>
    <dbReference type="NCBI Taxonomy" id="302913"/>
    <lineage>
        <taxon>Eukaryota</taxon>
        <taxon>Fungi</taxon>
        <taxon>Dikarya</taxon>
        <taxon>Ascomycota</taxon>
        <taxon>Pezizomycotina</taxon>
        <taxon>Dothideomycetes</taxon>
        <taxon>Dothideomycetidae</taxon>
        <taxon>Myriangiales</taxon>
        <taxon>Elsinoaceae</taxon>
        <taxon>Elsinoe</taxon>
    </lineage>
</organism>
<dbReference type="Pfam" id="PF01744">
    <property type="entry name" value="GLTT"/>
    <property type="match status" value="1"/>
</dbReference>
<sequence>MDAPWDVSGASGFALGAHFWLKPDSPRPSKSFLSGVDTCCSDSGLRAPLTGSISTSACQKDDFDTSTPGLLDSRLFDLRLLDFGRPSLGLPSLGLPSLGLPSLGLPSLGLPSLGLPSLGLPSLGLPTLGSRLRTTNARFSTFDFPTGIDRWRRSLGLDEGFGWVDGWYLMGLRVCWVLRGD</sequence>
<reference evidence="2" key="1">
    <citation type="journal article" date="2020" name="Stud. Mycol.">
        <title>101 Dothideomycetes genomes: A test case for predicting lifestyles and emergence of pathogens.</title>
        <authorList>
            <person name="Haridas S."/>
            <person name="Albert R."/>
            <person name="Binder M."/>
            <person name="Bloem J."/>
            <person name="LaButti K."/>
            <person name="Salamov A."/>
            <person name="Andreopoulos B."/>
            <person name="Baker S."/>
            <person name="Barry K."/>
            <person name="Bills G."/>
            <person name="Bluhm B."/>
            <person name="Cannon C."/>
            <person name="Castanera R."/>
            <person name="Culley D."/>
            <person name="Daum C."/>
            <person name="Ezra D."/>
            <person name="Gonzalez J."/>
            <person name="Henrissat B."/>
            <person name="Kuo A."/>
            <person name="Liang C."/>
            <person name="Lipzen A."/>
            <person name="Lutzoni F."/>
            <person name="Magnuson J."/>
            <person name="Mondo S."/>
            <person name="Nolan M."/>
            <person name="Ohm R."/>
            <person name="Pangilinan J."/>
            <person name="Park H.-J."/>
            <person name="Ramirez L."/>
            <person name="Alfaro M."/>
            <person name="Sun H."/>
            <person name="Tritt A."/>
            <person name="Yoshinaga Y."/>
            <person name="Zwiers L.-H."/>
            <person name="Turgeon B."/>
            <person name="Goodwin S."/>
            <person name="Spatafora J."/>
            <person name="Crous P."/>
            <person name="Grigoriev I."/>
        </authorList>
    </citation>
    <scope>NUCLEOTIDE SEQUENCE [LARGE SCALE GENOMIC DNA]</scope>
    <source>
        <strain evidence="2">CECT 20119</strain>
    </source>
</reference>
<evidence type="ECO:0000313" key="2">
    <source>
        <dbReference type="Proteomes" id="UP000799538"/>
    </source>
</evidence>
<dbReference type="OrthoDB" id="10484061at2759"/>
<evidence type="ECO:0000313" key="1">
    <source>
        <dbReference type="EMBL" id="KAF2220298.1"/>
    </source>
</evidence>
<keyword evidence="2" id="KW-1185">Reference proteome</keyword>
<dbReference type="InterPro" id="IPR008164">
    <property type="entry name" value="XGLTT_rpt"/>
</dbReference>
<proteinExistence type="predicted"/>
<dbReference type="Proteomes" id="UP000799538">
    <property type="component" value="Unassembled WGS sequence"/>
</dbReference>